<dbReference type="EMBL" id="JAKNCJ010000009">
    <property type="protein sequence ID" value="MCL6424181.1"/>
    <property type="molecule type" value="Genomic_DNA"/>
</dbReference>
<feature type="transmembrane region" description="Helical" evidence="2">
    <location>
        <begin position="221"/>
        <end position="239"/>
    </location>
</feature>
<evidence type="ECO:0000259" key="3">
    <source>
        <dbReference type="Pfam" id="PF00487"/>
    </source>
</evidence>
<name>A0ABT0R2Q1_9MICO</name>
<dbReference type="InterPro" id="IPR012171">
    <property type="entry name" value="Fatty_acid_desaturase"/>
</dbReference>
<keyword evidence="2" id="KW-1133">Transmembrane helix</keyword>
<protein>
    <submittedName>
        <fullName evidence="4">Acyl-CoA desaturase</fullName>
    </submittedName>
</protein>
<dbReference type="PIRSF" id="PIRSF015921">
    <property type="entry name" value="FA_sphinglp_des"/>
    <property type="match status" value="1"/>
</dbReference>
<organism evidence="4 5">
    <name type="scientific">Brachybacterium equifaecis</name>
    <dbReference type="NCBI Taxonomy" id="2910770"/>
    <lineage>
        <taxon>Bacteria</taxon>
        <taxon>Bacillati</taxon>
        <taxon>Actinomycetota</taxon>
        <taxon>Actinomycetes</taxon>
        <taxon>Micrococcales</taxon>
        <taxon>Dermabacteraceae</taxon>
        <taxon>Brachybacterium</taxon>
    </lineage>
</organism>
<accession>A0ABT0R2Q1</accession>
<evidence type="ECO:0000313" key="5">
    <source>
        <dbReference type="Proteomes" id="UP001203761"/>
    </source>
</evidence>
<feature type="transmembrane region" description="Helical" evidence="2">
    <location>
        <begin position="245"/>
        <end position="264"/>
    </location>
</feature>
<keyword evidence="2" id="KW-0812">Transmembrane</keyword>
<proteinExistence type="predicted"/>
<dbReference type="Pfam" id="PF00487">
    <property type="entry name" value="FA_desaturase"/>
    <property type="match status" value="1"/>
</dbReference>
<reference evidence="4" key="1">
    <citation type="submission" date="2022-02" db="EMBL/GenBank/DDBJ databases">
        <authorList>
            <person name="Lee M."/>
            <person name="Kim S.-J."/>
            <person name="Jung M.-Y."/>
        </authorList>
    </citation>
    <scope>NUCLEOTIDE SEQUENCE</scope>
    <source>
        <strain evidence="4">JHP9</strain>
    </source>
</reference>
<feature type="transmembrane region" description="Helical" evidence="2">
    <location>
        <begin position="120"/>
        <end position="138"/>
    </location>
</feature>
<evidence type="ECO:0000256" key="2">
    <source>
        <dbReference type="SAM" id="Phobius"/>
    </source>
</evidence>
<dbReference type="CDD" id="cd03506">
    <property type="entry name" value="Delta6-FADS-like"/>
    <property type="match status" value="1"/>
</dbReference>
<dbReference type="Proteomes" id="UP001203761">
    <property type="component" value="Unassembled WGS sequence"/>
</dbReference>
<keyword evidence="5" id="KW-1185">Reference proteome</keyword>
<feature type="domain" description="Fatty acid desaturase" evidence="3">
    <location>
        <begin position="83"/>
        <end position="343"/>
    </location>
</feature>
<dbReference type="InterPro" id="IPR005804">
    <property type="entry name" value="FA_desaturase_dom"/>
</dbReference>
<comment type="caution">
    <text evidence="4">The sequence shown here is derived from an EMBL/GenBank/DDBJ whole genome shotgun (WGS) entry which is preliminary data.</text>
</comment>
<evidence type="ECO:0000313" key="4">
    <source>
        <dbReference type="EMBL" id="MCL6424181.1"/>
    </source>
</evidence>
<feature type="region of interest" description="Disordered" evidence="1">
    <location>
        <begin position="1"/>
        <end position="31"/>
    </location>
</feature>
<feature type="transmembrane region" description="Helical" evidence="2">
    <location>
        <begin position="87"/>
        <end position="108"/>
    </location>
</feature>
<dbReference type="RefSeq" id="WP_249738262.1">
    <property type="nucleotide sequence ID" value="NZ_JAKNCJ010000009.1"/>
</dbReference>
<feature type="transmembrane region" description="Helical" evidence="2">
    <location>
        <begin position="63"/>
        <end position="81"/>
    </location>
</feature>
<feature type="transmembrane region" description="Helical" evidence="2">
    <location>
        <begin position="187"/>
        <end position="209"/>
    </location>
</feature>
<dbReference type="PANTHER" id="PTHR19353:SF19">
    <property type="entry name" value="DELTA(5) FATTY ACID DESATURASE C-RELATED"/>
    <property type="match status" value="1"/>
</dbReference>
<keyword evidence="2" id="KW-0472">Membrane</keyword>
<evidence type="ECO:0000256" key="1">
    <source>
        <dbReference type="SAM" id="MobiDB-lite"/>
    </source>
</evidence>
<sequence length="378" mass="40973">MTASSAFPSPLPSPSADGAAAPAPAGAPRRAPNAHLSDFTALSARIKSAGLLQRAYGHYWRRLIGLPLIGAALVVAFLLIGDSWWQMLIAAAFALLMTQVAFLGHDAAHRQIFASARWNEWVSLLVVNLGAGMGLGWWNGKHSKHHGSPNTVGTDPDIAPGVLVFAPGDAQARRTRLGRWLTARQGLFFFPLLLLEGVNLHVQGISRLLSKRPIKRRAVELTFIAVRLVAFFALIFLVLSPGKALAFAAVELGVFGLCMGLAFAPNHIGMPILPKGVKVDFLRRQVLMSRNISGGRMVDVLMGGLNLQIEHHLFPSMARPNLRRAAPIVREYCRSLGVAYHETPLGRSYREVAEYINQAGRGGLDVWACPLSQQLGRG</sequence>
<gene>
    <name evidence="4" type="ORF">Bequi_12465</name>
</gene>
<dbReference type="PANTHER" id="PTHR19353">
    <property type="entry name" value="FATTY ACID DESATURASE 2"/>
    <property type="match status" value="1"/>
</dbReference>